<dbReference type="InterPro" id="IPR036397">
    <property type="entry name" value="RNaseH_sf"/>
</dbReference>
<dbReference type="Pfam" id="PF13456">
    <property type="entry name" value="RVT_3"/>
    <property type="match status" value="1"/>
</dbReference>
<keyword evidence="3" id="KW-1185">Reference proteome</keyword>
<organism evidence="2 3">
    <name type="scientific">Amphibalanus amphitrite</name>
    <name type="common">Striped barnacle</name>
    <name type="synonym">Balanus amphitrite</name>
    <dbReference type="NCBI Taxonomy" id="1232801"/>
    <lineage>
        <taxon>Eukaryota</taxon>
        <taxon>Metazoa</taxon>
        <taxon>Ecdysozoa</taxon>
        <taxon>Arthropoda</taxon>
        <taxon>Crustacea</taxon>
        <taxon>Multicrustacea</taxon>
        <taxon>Cirripedia</taxon>
        <taxon>Thoracica</taxon>
        <taxon>Thoracicalcarea</taxon>
        <taxon>Balanomorpha</taxon>
        <taxon>Balanoidea</taxon>
        <taxon>Balanidae</taxon>
        <taxon>Amphibalaninae</taxon>
        <taxon>Amphibalanus</taxon>
    </lineage>
</organism>
<feature type="domain" description="Reverse transcriptase" evidence="1">
    <location>
        <begin position="274"/>
        <end position="484"/>
    </location>
</feature>
<dbReference type="PANTHER" id="PTHR33050">
    <property type="entry name" value="REVERSE TRANSCRIPTASE DOMAIN-CONTAINING PROTEIN"/>
    <property type="match status" value="1"/>
</dbReference>
<dbReference type="Pfam" id="PF23088">
    <property type="entry name" value="DUF7047"/>
    <property type="match status" value="1"/>
</dbReference>
<dbReference type="PANTHER" id="PTHR33050:SF7">
    <property type="entry name" value="RIBONUCLEASE H"/>
    <property type="match status" value="1"/>
</dbReference>
<dbReference type="OrthoDB" id="7462124at2759"/>
<dbReference type="GO" id="GO:0003676">
    <property type="term" value="F:nucleic acid binding"/>
    <property type="evidence" value="ECO:0007669"/>
    <property type="project" value="InterPro"/>
</dbReference>
<dbReference type="InterPro" id="IPR002156">
    <property type="entry name" value="RNaseH_domain"/>
</dbReference>
<dbReference type="SUPFAM" id="SSF56672">
    <property type="entry name" value="DNA/RNA polymerases"/>
    <property type="match status" value="1"/>
</dbReference>
<dbReference type="Gene3D" id="3.30.70.270">
    <property type="match status" value="1"/>
</dbReference>
<dbReference type="InterPro" id="IPR043128">
    <property type="entry name" value="Rev_trsase/Diguanyl_cyclase"/>
</dbReference>
<evidence type="ECO:0000259" key="1">
    <source>
        <dbReference type="PROSITE" id="PS50878"/>
    </source>
</evidence>
<gene>
    <name evidence="2" type="ORF">FJT64_009740</name>
</gene>
<dbReference type="GO" id="GO:0071897">
    <property type="term" value="P:DNA biosynthetic process"/>
    <property type="evidence" value="ECO:0007669"/>
    <property type="project" value="UniProtKB-ARBA"/>
</dbReference>
<dbReference type="Pfam" id="PF00078">
    <property type="entry name" value="RVT_1"/>
    <property type="match status" value="1"/>
</dbReference>
<proteinExistence type="predicted"/>
<dbReference type="InterPro" id="IPR000477">
    <property type="entry name" value="RT_dom"/>
</dbReference>
<dbReference type="Proteomes" id="UP000440578">
    <property type="component" value="Unassembled WGS sequence"/>
</dbReference>
<dbReference type="Gene3D" id="3.30.420.10">
    <property type="entry name" value="Ribonuclease H-like superfamily/Ribonuclease H"/>
    <property type="match status" value="1"/>
</dbReference>
<dbReference type="InterPro" id="IPR043502">
    <property type="entry name" value="DNA/RNA_pol_sf"/>
</dbReference>
<dbReference type="AlphaFoldDB" id="A0A6A4VL60"/>
<reference evidence="2 3" key="1">
    <citation type="submission" date="2019-07" db="EMBL/GenBank/DDBJ databases">
        <title>Draft genome assembly of a fouling barnacle, Amphibalanus amphitrite (Darwin, 1854): The first reference genome for Thecostraca.</title>
        <authorList>
            <person name="Kim W."/>
        </authorList>
    </citation>
    <scope>NUCLEOTIDE SEQUENCE [LARGE SCALE GENOMIC DNA]</scope>
    <source>
        <strain evidence="2">SNU_AA5</strain>
        <tissue evidence="2">Soma without cirri and trophi</tissue>
    </source>
</reference>
<protein>
    <recommendedName>
        <fullName evidence="1">Reverse transcriptase domain-containing protein</fullName>
    </recommendedName>
</protein>
<evidence type="ECO:0000313" key="3">
    <source>
        <dbReference type="Proteomes" id="UP000440578"/>
    </source>
</evidence>
<sequence length="819" mass="88687">MANKTGSGTVDVKGVDSSGQTVVVAPSVAFDARVIAEFDGTGDVVEWLGRAELLCQHRGVDAAAIIPLRLTGGAFAVWAQLPDESRGSLVAIRAGLYQAFALDQHAAYEAFTTRRLRSGESADVFLADLQRLAQLFGGVPERALTCAFVAGLPESVRQMRARVSVLVVSERPLGVELIIGMSGISSLGGVSVQSPSQVRFCGAAARAPLEVDAPDFSVRFDSAERKWTVAWKWADNSGPECLENSVPQYSVPRSARYEFDTELDTWISNGWLLPYDEQRLGPPRGLVPLMAVQQKNKEKVRPVLDYRELNSHLNAHTAEADVCADQLRKWRRHGRNVAVVDLKKAYLQIHLDESLWPYQTVEIRGQRFYLGRLGFGLSLGPLVMKAVVSAVLAQDPEIQRAVLSYVDDLLVDEDIASAERVVSHFAKYGLECKAPERVSDGARLLGLRVRPLRDELHWARDNPVGPPPSPLTRRSVFAWCGRLVAHLPVCGWLRPATAWLKRRANAVTRGWDDMTGDRTLQAQVDHVAERVNGDDPAHGVWCVSGDAAVVWTDASSLAAGVVVETADGGPVEDACWLRREAAASTHINMAELDAAVKGINLAIAWGMQTIELRTDSATVHRWIDDALSGRARLRTKAHGEMLIRRRVDLIRQLVDEMGLVLTVTLVRSDENRADALTRVPKEWLRHDTSGPAAVGTAVAADTGAAVGTAVAADTEAAVGTAVAADTGATAVVGAAVAAGTEAAVATGATVDASIAELHERAGHPGIRRTWYFARRDIAPTITRSQLKLLNYLLTFNSIFSFRTLDLQSGDSPSSHAVQL</sequence>
<evidence type="ECO:0000313" key="2">
    <source>
        <dbReference type="EMBL" id="KAF0292254.1"/>
    </source>
</evidence>
<accession>A0A6A4VL60</accession>
<dbReference type="EMBL" id="VIIS01001826">
    <property type="protein sequence ID" value="KAF0292254.1"/>
    <property type="molecule type" value="Genomic_DNA"/>
</dbReference>
<dbReference type="InterPro" id="IPR055475">
    <property type="entry name" value="DUF7047"/>
</dbReference>
<comment type="caution">
    <text evidence="2">The sequence shown here is derived from an EMBL/GenBank/DDBJ whole genome shotgun (WGS) entry which is preliminary data.</text>
</comment>
<dbReference type="InterPro" id="IPR052055">
    <property type="entry name" value="Hepadnavirus_pol/RT"/>
</dbReference>
<dbReference type="GO" id="GO:0004523">
    <property type="term" value="F:RNA-DNA hybrid ribonuclease activity"/>
    <property type="evidence" value="ECO:0007669"/>
    <property type="project" value="InterPro"/>
</dbReference>
<dbReference type="Gene3D" id="3.10.10.10">
    <property type="entry name" value="HIV Type 1 Reverse Transcriptase, subunit A, domain 1"/>
    <property type="match status" value="1"/>
</dbReference>
<dbReference type="PROSITE" id="PS50878">
    <property type="entry name" value="RT_POL"/>
    <property type="match status" value="1"/>
</dbReference>
<name>A0A6A4VL60_AMPAM</name>